<keyword evidence="3" id="KW-0378">Hydrolase</keyword>
<dbReference type="Proteomes" id="UP000058613">
    <property type="component" value="Chromosome"/>
</dbReference>
<dbReference type="GO" id="GO:0005737">
    <property type="term" value="C:cytoplasm"/>
    <property type="evidence" value="ECO:0007669"/>
    <property type="project" value="TreeGrafter"/>
</dbReference>
<evidence type="ECO:0000313" key="5">
    <source>
        <dbReference type="EMBL" id="ALL00706.1"/>
    </source>
</evidence>
<evidence type="ECO:0000256" key="1">
    <source>
        <dbReference type="ARBA" id="ARBA00001947"/>
    </source>
</evidence>
<gene>
    <name evidence="5" type="ORF">Pyrde_0656</name>
</gene>
<dbReference type="PATRIC" id="fig|1273541.4.peg.708"/>
<dbReference type="SUPFAM" id="SSF51338">
    <property type="entry name" value="Composite domain of metallo-dependent hydrolases"/>
    <property type="match status" value="1"/>
</dbReference>
<feature type="domain" description="Amidohydrolase-related" evidence="4">
    <location>
        <begin position="52"/>
        <end position="396"/>
    </location>
</feature>
<dbReference type="OrthoDB" id="8791at2157"/>
<dbReference type="EMBL" id="CP013011">
    <property type="protein sequence ID" value="ALL00706.1"/>
    <property type="molecule type" value="Genomic_DNA"/>
</dbReference>
<evidence type="ECO:0000256" key="2">
    <source>
        <dbReference type="ARBA" id="ARBA00022723"/>
    </source>
</evidence>
<dbReference type="PANTHER" id="PTHR43668">
    <property type="entry name" value="ALLANTOINASE"/>
    <property type="match status" value="1"/>
</dbReference>
<reference evidence="5 6" key="1">
    <citation type="submission" date="2015-10" db="EMBL/GenBank/DDBJ databases">
        <title>Complete genome sequence of hyperthermophilic archaeon Pyrodictium delaneyi Su06.</title>
        <authorList>
            <person name="Jung J.-H."/>
            <person name="Lin J."/>
            <person name="Holden J.F."/>
            <person name="Park C.-S."/>
        </authorList>
    </citation>
    <scope>NUCLEOTIDE SEQUENCE [LARGE SCALE GENOMIC DNA]</scope>
    <source>
        <strain evidence="5 6">Su06</strain>
    </source>
</reference>
<dbReference type="KEGG" id="pdl:Pyrde_0656"/>
<dbReference type="GO" id="GO:0006145">
    <property type="term" value="P:purine nucleobase catabolic process"/>
    <property type="evidence" value="ECO:0007669"/>
    <property type="project" value="TreeGrafter"/>
</dbReference>
<evidence type="ECO:0000259" key="4">
    <source>
        <dbReference type="Pfam" id="PF01979"/>
    </source>
</evidence>
<comment type="cofactor">
    <cofactor evidence="1">
        <name>Zn(2+)</name>
        <dbReference type="ChEBI" id="CHEBI:29105"/>
    </cofactor>
</comment>
<dbReference type="GO" id="GO:0046872">
    <property type="term" value="F:metal ion binding"/>
    <property type="evidence" value="ECO:0007669"/>
    <property type="project" value="UniProtKB-KW"/>
</dbReference>
<organism evidence="5 6">
    <name type="scientific">Pyrodictium delaneyi</name>
    <dbReference type="NCBI Taxonomy" id="1273541"/>
    <lineage>
        <taxon>Archaea</taxon>
        <taxon>Thermoproteota</taxon>
        <taxon>Thermoprotei</taxon>
        <taxon>Desulfurococcales</taxon>
        <taxon>Pyrodictiaceae</taxon>
        <taxon>Pyrodictium</taxon>
    </lineage>
</organism>
<dbReference type="AlphaFoldDB" id="A0A0P0N1F8"/>
<dbReference type="SUPFAM" id="SSF51556">
    <property type="entry name" value="Metallo-dependent hydrolases"/>
    <property type="match status" value="1"/>
</dbReference>
<dbReference type="InterPro" id="IPR002195">
    <property type="entry name" value="Dihydroorotase_CS"/>
</dbReference>
<sequence length="414" mass="45578">MQPSIAVCGVLADYRGIQGEGCVIAEDEVIVGITGSPPAAQLVLDYRGQGVYVTPGFIDLHVHLRGLLQSYKEDEYSGTAAAASSGITMVVDMPNTQPRLATLEALDAKLAALREQSVTDYSLYAGVPDSIEEVRKLASRPIAGFKVYPDDLAHRLDVVHYILDLNNVLVVVHPELPEAEKPIIESNTLRSLHRGCHWETAAVDLIASLRPRARVHITHASCPSTLEHARAYGFTVDITPHHLLLENGEDCLLRVNPPLRSKAEQTHLLKKLLEGEVDAIASDHAPHAWREKLEPLSCRPGIPWLEAWPQMLYCLVEAGALKLQEYLWLTSRGPAKILGLDGYGVLEPGARANITVFRPATRRVHIPRWSKAKQIPYFMEKSCMDVVATIVGGSIVYDGYKISSDTNPINPYKS</sequence>
<dbReference type="Pfam" id="PF01979">
    <property type="entry name" value="Amidohydro_1"/>
    <property type="match status" value="1"/>
</dbReference>
<proteinExistence type="predicted"/>
<evidence type="ECO:0000313" key="6">
    <source>
        <dbReference type="Proteomes" id="UP000058613"/>
    </source>
</evidence>
<accession>A0A0P0N1F8</accession>
<name>A0A0P0N1F8_9CREN</name>
<dbReference type="InterPro" id="IPR050138">
    <property type="entry name" value="DHOase/Allantoinase_Hydrolase"/>
</dbReference>
<evidence type="ECO:0000256" key="3">
    <source>
        <dbReference type="ARBA" id="ARBA00022801"/>
    </source>
</evidence>
<dbReference type="STRING" id="1273541.Pyrde_0656"/>
<dbReference type="PROSITE" id="PS00483">
    <property type="entry name" value="DIHYDROOROTASE_2"/>
    <property type="match status" value="1"/>
</dbReference>
<dbReference type="PANTHER" id="PTHR43668:SF2">
    <property type="entry name" value="ALLANTOINASE"/>
    <property type="match status" value="1"/>
</dbReference>
<dbReference type="InterPro" id="IPR011059">
    <property type="entry name" value="Metal-dep_hydrolase_composite"/>
</dbReference>
<keyword evidence="2" id="KW-0479">Metal-binding</keyword>
<dbReference type="GeneID" id="26098992"/>
<dbReference type="Gene3D" id="3.20.20.140">
    <property type="entry name" value="Metal-dependent hydrolases"/>
    <property type="match status" value="1"/>
</dbReference>
<dbReference type="GO" id="GO:0004038">
    <property type="term" value="F:allantoinase activity"/>
    <property type="evidence" value="ECO:0007669"/>
    <property type="project" value="TreeGrafter"/>
</dbReference>
<dbReference type="InterPro" id="IPR006680">
    <property type="entry name" value="Amidohydro-rel"/>
</dbReference>
<dbReference type="InterPro" id="IPR032466">
    <property type="entry name" value="Metal_Hydrolase"/>
</dbReference>
<dbReference type="RefSeq" id="WP_055408184.1">
    <property type="nucleotide sequence ID" value="NZ_CP013011.1"/>
</dbReference>
<dbReference type="NCBIfam" id="NF001541">
    <property type="entry name" value="PRK00369.1"/>
    <property type="match status" value="1"/>
</dbReference>
<protein>
    <submittedName>
        <fullName evidence="5">Putative dihydroorotase</fullName>
    </submittedName>
</protein>